<protein>
    <submittedName>
        <fullName evidence="1">Uncharacterized protein</fullName>
    </submittedName>
</protein>
<reference evidence="1 2" key="1">
    <citation type="submission" date="2019-10" db="EMBL/GenBank/DDBJ databases">
        <title>Dictyobacter vulcani sp. nov., within the class Ktedonobacteria, isolated from soil of volcanic Mt. Zao.</title>
        <authorList>
            <person name="Zheng Y."/>
            <person name="Wang C.M."/>
            <person name="Sakai Y."/>
            <person name="Abe K."/>
            <person name="Yokota A."/>
            <person name="Yabe S."/>
        </authorList>
    </citation>
    <scope>NUCLEOTIDE SEQUENCE [LARGE SCALE GENOMIC DNA]</scope>
    <source>
        <strain evidence="1 2">W12</strain>
    </source>
</reference>
<evidence type="ECO:0000313" key="1">
    <source>
        <dbReference type="EMBL" id="GER88587.1"/>
    </source>
</evidence>
<proteinExistence type="predicted"/>
<evidence type="ECO:0000313" key="2">
    <source>
        <dbReference type="Proteomes" id="UP000326912"/>
    </source>
</evidence>
<dbReference type="Proteomes" id="UP000326912">
    <property type="component" value="Unassembled WGS sequence"/>
</dbReference>
<dbReference type="AlphaFoldDB" id="A0A5J4KQ71"/>
<dbReference type="EMBL" id="BKZW01000001">
    <property type="protein sequence ID" value="GER88587.1"/>
    <property type="molecule type" value="Genomic_DNA"/>
</dbReference>
<name>A0A5J4KQ71_9CHLR</name>
<organism evidence="1 2">
    <name type="scientific">Dictyobacter vulcani</name>
    <dbReference type="NCBI Taxonomy" id="2607529"/>
    <lineage>
        <taxon>Bacteria</taxon>
        <taxon>Bacillati</taxon>
        <taxon>Chloroflexota</taxon>
        <taxon>Ktedonobacteria</taxon>
        <taxon>Ktedonobacterales</taxon>
        <taxon>Dictyobacteraceae</taxon>
        <taxon>Dictyobacter</taxon>
    </lineage>
</organism>
<gene>
    <name evidence="1" type="ORF">KDW_27490</name>
</gene>
<keyword evidence="2" id="KW-1185">Reference proteome</keyword>
<comment type="caution">
    <text evidence="1">The sequence shown here is derived from an EMBL/GenBank/DDBJ whole genome shotgun (WGS) entry which is preliminary data.</text>
</comment>
<sequence>MISTIQEDTSWLSFVLYGDPTQRLVVSTLSNKERQFEQHIDPFDDSQLMSPLLSARQCPGPTLL</sequence>
<dbReference type="RefSeq" id="WP_151756471.1">
    <property type="nucleotide sequence ID" value="NZ_BKZW01000001.1"/>
</dbReference>
<accession>A0A5J4KQ71</accession>